<dbReference type="GO" id="GO:0071978">
    <property type="term" value="P:bacterial-type flagellum-dependent swarming motility"/>
    <property type="evidence" value="ECO:0007669"/>
    <property type="project" value="TreeGrafter"/>
</dbReference>
<comment type="similarity">
    <text evidence="2">Belongs to the flagella basal body rod proteins family.</text>
</comment>
<dbReference type="GO" id="GO:0030694">
    <property type="term" value="C:bacterial-type flagellum basal body, rod"/>
    <property type="evidence" value="ECO:0007669"/>
    <property type="project" value="UniProtKB-UniRule"/>
</dbReference>
<reference evidence="9 10" key="1">
    <citation type="submission" date="2016-12" db="EMBL/GenBank/DDBJ databases">
        <title>The genome of dimorphic prosthecate Glycocaulis alkaliphilus 6b-8t, isolated from crude oil dictates its adaptability in petroleum environments.</title>
        <authorList>
            <person name="Wu X.-L."/>
            <person name="Geng S."/>
        </authorList>
    </citation>
    <scope>NUCLEOTIDE SEQUENCE [LARGE SCALE GENOMIC DNA]</scope>
    <source>
        <strain evidence="9 10">6B-8</strain>
    </source>
</reference>
<accession>A0A3T0EBZ9</accession>
<keyword evidence="4 6" id="KW-0975">Bacterial flagellum</keyword>
<dbReference type="KEGG" id="gak:X907_2302"/>
<dbReference type="RefSeq" id="WP_127568081.1">
    <property type="nucleotide sequence ID" value="NZ_BMFB01000001.1"/>
</dbReference>
<comment type="subcellular location">
    <subcellularLocation>
        <location evidence="1 6">Bacterial flagellum basal body</location>
    </subcellularLocation>
</comment>
<dbReference type="Proteomes" id="UP000286954">
    <property type="component" value="Chromosome"/>
</dbReference>
<keyword evidence="9" id="KW-0966">Cell projection</keyword>
<dbReference type="Pfam" id="PF00460">
    <property type="entry name" value="Flg_bb_rod"/>
    <property type="match status" value="1"/>
</dbReference>
<dbReference type="OrthoDB" id="9813951at2"/>
<evidence type="ECO:0000256" key="5">
    <source>
        <dbReference type="ARBA" id="ARBA00025933"/>
    </source>
</evidence>
<dbReference type="InterPro" id="IPR010930">
    <property type="entry name" value="Flg_bb/hook_C_dom"/>
</dbReference>
<feature type="domain" description="Flagellar basal-body/hook protein C-terminal" evidence="8">
    <location>
        <begin position="92"/>
        <end position="135"/>
    </location>
</feature>
<dbReference type="InterPro" id="IPR001444">
    <property type="entry name" value="Flag_bb_rod_N"/>
</dbReference>
<name>A0A3T0EBZ9_9PROT</name>
<sequence>MSNNASDTLQIAAAGLRAQSARMRIIAENLANASSTGRTPDENPYQRQMPVFRAELDRVTGANLVRMTDVRADESEFRLVYEPGHPAANGDGYVRYPNVSSLIELMDMREAQRSYEANMNMVEGTRRMMERTLDLLRR</sequence>
<dbReference type="NCBIfam" id="TIGR01395">
    <property type="entry name" value="FlgC"/>
    <property type="match status" value="1"/>
</dbReference>
<proteinExistence type="inferred from homology"/>
<protein>
    <recommendedName>
        <fullName evidence="3 6">Flagellar basal-body rod protein FlgC</fullName>
    </recommendedName>
</protein>
<comment type="subunit">
    <text evidence="5 6">The basal body constitutes a major portion of the flagellar organelle and consists of four rings (L,P,S, and M) mounted on a central rod. The rod consists of about 26 subunits of FlgG in the distal portion, and FlgB, FlgC and FlgF are thought to build up the proximal portion of the rod with about 6 subunits each.</text>
</comment>
<evidence type="ECO:0000259" key="8">
    <source>
        <dbReference type="Pfam" id="PF06429"/>
    </source>
</evidence>
<keyword evidence="9" id="KW-0282">Flagellum</keyword>
<evidence type="ECO:0000313" key="9">
    <source>
        <dbReference type="EMBL" id="AZU04817.1"/>
    </source>
</evidence>
<dbReference type="EMBL" id="CP018911">
    <property type="protein sequence ID" value="AZU04817.1"/>
    <property type="molecule type" value="Genomic_DNA"/>
</dbReference>
<dbReference type="Pfam" id="PF06429">
    <property type="entry name" value="Flg_bbr_C"/>
    <property type="match status" value="1"/>
</dbReference>
<evidence type="ECO:0000256" key="6">
    <source>
        <dbReference type="RuleBase" id="RU362062"/>
    </source>
</evidence>
<dbReference type="AlphaFoldDB" id="A0A3T0EBZ9"/>
<feature type="domain" description="Flagellar basal body rod protein N-terminal" evidence="7">
    <location>
        <begin position="9"/>
        <end position="37"/>
    </location>
</feature>
<keyword evidence="10" id="KW-1185">Reference proteome</keyword>
<organism evidence="9 10">
    <name type="scientific">Glycocaulis alkaliphilus</name>
    <dbReference type="NCBI Taxonomy" id="1434191"/>
    <lineage>
        <taxon>Bacteria</taxon>
        <taxon>Pseudomonadati</taxon>
        <taxon>Pseudomonadota</taxon>
        <taxon>Alphaproteobacteria</taxon>
        <taxon>Maricaulales</taxon>
        <taxon>Maricaulaceae</taxon>
        <taxon>Glycocaulis</taxon>
    </lineage>
</organism>
<evidence type="ECO:0000256" key="2">
    <source>
        <dbReference type="ARBA" id="ARBA00009677"/>
    </source>
</evidence>
<dbReference type="PANTHER" id="PTHR30435:SF2">
    <property type="entry name" value="FLAGELLAR BASAL-BODY ROD PROTEIN FLGC"/>
    <property type="match status" value="1"/>
</dbReference>
<gene>
    <name evidence="9" type="ORF">X907_2302</name>
</gene>
<evidence type="ECO:0000256" key="4">
    <source>
        <dbReference type="ARBA" id="ARBA00023143"/>
    </source>
</evidence>
<dbReference type="InterPro" id="IPR006299">
    <property type="entry name" value="FlgC"/>
</dbReference>
<evidence type="ECO:0000256" key="3">
    <source>
        <dbReference type="ARBA" id="ARBA00017941"/>
    </source>
</evidence>
<evidence type="ECO:0000256" key="1">
    <source>
        <dbReference type="ARBA" id="ARBA00004117"/>
    </source>
</evidence>
<keyword evidence="9" id="KW-0969">Cilium</keyword>
<evidence type="ECO:0000313" key="10">
    <source>
        <dbReference type="Proteomes" id="UP000286954"/>
    </source>
</evidence>
<evidence type="ECO:0000259" key="7">
    <source>
        <dbReference type="Pfam" id="PF00460"/>
    </source>
</evidence>
<dbReference type="PANTHER" id="PTHR30435">
    <property type="entry name" value="FLAGELLAR PROTEIN"/>
    <property type="match status" value="1"/>
</dbReference>